<evidence type="ECO:0000256" key="2">
    <source>
        <dbReference type="ARBA" id="ARBA00007639"/>
    </source>
</evidence>
<keyword evidence="3 4" id="KW-0732">Signal</keyword>
<protein>
    <submittedName>
        <fullName evidence="6">Sugar ABC transporter substrate-binding protein</fullName>
    </submittedName>
</protein>
<proteinExistence type="inferred from homology"/>
<comment type="caution">
    <text evidence="6">The sequence shown here is derived from an EMBL/GenBank/DDBJ whole genome shotgun (WGS) entry which is preliminary data.</text>
</comment>
<accession>A0ABX2H7G0</accession>
<dbReference type="SUPFAM" id="SSF53822">
    <property type="entry name" value="Periplasmic binding protein-like I"/>
    <property type="match status" value="1"/>
</dbReference>
<evidence type="ECO:0000313" key="7">
    <source>
        <dbReference type="Proteomes" id="UP001644719"/>
    </source>
</evidence>
<organism evidence="6 7">
    <name type="scientific">Blautia faecis</name>
    <dbReference type="NCBI Taxonomy" id="871665"/>
    <lineage>
        <taxon>Bacteria</taxon>
        <taxon>Bacillati</taxon>
        <taxon>Bacillota</taxon>
        <taxon>Clostridia</taxon>
        <taxon>Lachnospirales</taxon>
        <taxon>Lachnospiraceae</taxon>
        <taxon>Blautia</taxon>
    </lineage>
</organism>
<feature type="signal peptide" evidence="4">
    <location>
        <begin position="1"/>
        <end position="27"/>
    </location>
</feature>
<gene>
    <name evidence="6" type="ORF">G5B17_12090</name>
</gene>
<evidence type="ECO:0000256" key="1">
    <source>
        <dbReference type="ARBA" id="ARBA00004196"/>
    </source>
</evidence>
<evidence type="ECO:0000256" key="3">
    <source>
        <dbReference type="ARBA" id="ARBA00022729"/>
    </source>
</evidence>
<evidence type="ECO:0000259" key="5">
    <source>
        <dbReference type="Pfam" id="PF13407"/>
    </source>
</evidence>
<comment type="similarity">
    <text evidence="2">Belongs to the bacterial solute-binding protein 2 family.</text>
</comment>
<dbReference type="Proteomes" id="UP001644719">
    <property type="component" value="Unassembled WGS sequence"/>
</dbReference>
<dbReference type="InterPro" id="IPR028082">
    <property type="entry name" value="Peripla_BP_I"/>
</dbReference>
<dbReference type="Pfam" id="PF13407">
    <property type="entry name" value="Peripla_BP_4"/>
    <property type="match status" value="1"/>
</dbReference>
<dbReference type="RefSeq" id="WP_173719259.1">
    <property type="nucleotide sequence ID" value="NZ_JAAITS010000033.1"/>
</dbReference>
<dbReference type="EMBL" id="JAAITS010000033">
    <property type="protein sequence ID" value="NSG86131.1"/>
    <property type="molecule type" value="Genomic_DNA"/>
</dbReference>
<dbReference type="InterPro" id="IPR025997">
    <property type="entry name" value="SBP_2_dom"/>
</dbReference>
<evidence type="ECO:0000313" key="6">
    <source>
        <dbReference type="EMBL" id="NSG86131.1"/>
    </source>
</evidence>
<reference evidence="6 7" key="1">
    <citation type="journal article" date="2020" name="Cell Host Microbe">
        <title>Functional and Genomic Variation between Human-Derived Isolates of Lachnospiraceae Reveals Inter- and Intra-Species Diversity.</title>
        <authorList>
            <person name="Sorbara M.T."/>
            <person name="Littmann E.R."/>
            <person name="Fontana E."/>
            <person name="Moody T.U."/>
            <person name="Kohout C.E."/>
            <person name="Gjonbalaj M."/>
            <person name="Eaton V."/>
            <person name="Seok R."/>
            <person name="Leiner I.M."/>
            <person name="Pamer E.G."/>
        </authorList>
    </citation>
    <scope>NUCLEOTIDE SEQUENCE [LARGE SCALE GENOMIC DNA]</scope>
    <source>
        <strain evidence="6 7">MSK.17.74</strain>
    </source>
</reference>
<sequence length="328" mass="34981">MKKITSIVLSVSMAAGALGMNTAVVHAEESAKKVAYISAANQFDFFVYIGAEIKKVGEENGVQVDMFDAALDVSKEADLMSQAILQKYDAIIVGPVDTQALIPSIKEANEAGIPVINYDSFIEGAEVYARVGSGNKDMGKTAGEYAADMLKEKYGEVKGNVIVLSYPALETMNQRNEGFIEALKEYPDVTIKEETVEECTAEGGQKLTDNLLIANPEGTLDIIYGSNAGVALGALASVSSAGREDIALVGIDNEEGQLNALKDGRYYKATVAQDSYSIGEEAMNAALSAIDGKKTGDVVVPGILVTADNVEEYLTDDQAKKDELEEYK</sequence>
<dbReference type="PANTHER" id="PTHR46847:SF1">
    <property type="entry name" value="D-ALLOSE-BINDING PERIPLASMIC PROTEIN-RELATED"/>
    <property type="match status" value="1"/>
</dbReference>
<name>A0ABX2H7G0_9FIRM</name>
<dbReference type="CDD" id="cd01536">
    <property type="entry name" value="PBP1_ABC_sugar_binding-like"/>
    <property type="match status" value="1"/>
</dbReference>
<comment type="subcellular location">
    <subcellularLocation>
        <location evidence="1">Cell envelope</location>
    </subcellularLocation>
</comment>
<feature type="domain" description="Periplasmic binding protein" evidence="5">
    <location>
        <begin position="35"/>
        <end position="294"/>
    </location>
</feature>
<feature type="chain" id="PRO_5046836516" evidence="4">
    <location>
        <begin position="28"/>
        <end position="328"/>
    </location>
</feature>
<keyword evidence="7" id="KW-1185">Reference proteome</keyword>
<dbReference type="PANTHER" id="PTHR46847">
    <property type="entry name" value="D-ALLOSE-BINDING PERIPLASMIC PROTEIN-RELATED"/>
    <property type="match status" value="1"/>
</dbReference>
<evidence type="ECO:0000256" key="4">
    <source>
        <dbReference type="SAM" id="SignalP"/>
    </source>
</evidence>
<dbReference type="Gene3D" id="3.40.50.2300">
    <property type="match status" value="2"/>
</dbReference>